<dbReference type="AlphaFoldDB" id="A0A7J6V3B9"/>
<reference evidence="1 2" key="1">
    <citation type="submission" date="2020-06" db="EMBL/GenBank/DDBJ databases">
        <title>Transcriptomic and genomic resources for Thalictrum thalictroides and T. hernandezii: Facilitating candidate gene discovery in an emerging model plant lineage.</title>
        <authorList>
            <person name="Arias T."/>
            <person name="Riano-Pachon D.M."/>
            <person name="Di Stilio V.S."/>
        </authorList>
    </citation>
    <scope>NUCLEOTIDE SEQUENCE [LARGE SCALE GENOMIC DNA]</scope>
    <source>
        <strain evidence="2">cv. WT478/WT964</strain>
        <tissue evidence="1">Leaves</tissue>
    </source>
</reference>
<sequence>MWQPKGVYLAFTYPKFRGGLVSRPLLTTASKFLLTRKFSDISNIIIPVHTMEDIEKNYPDHGVISVDGQEGGNWMGGGAVSQMGGKIYTFSRSLRSRQILRTDSVALIRILHKVLARGLDELTAKERLRFEELCKDIITVSGQFNEILFCKISKKDNHLADFLGRTSLGLSKKLDSVDCHVEIDKKAVYVKEE</sequence>
<proteinExistence type="predicted"/>
<evidence type="ECO:0000313" key="2">
    <source>
        <dbReference type="Proteomes" id="UP000554482"/>
    </source>
</evidence>
<comment type="caution">
    <text evidence="1">The sequence shown here is derived from an EMBL/GenBank/DDBJ whole genome shotgun (WGS) entry which is preliminary data.</text>
</comment>
<protein>
    <submittedName>
        <fullName evidence="1">Uncharacterized protein</fullName>
    </submittedName>
</protein>
<gene>
    <name evidence="1" type="ORF">FRX31_031788</name>
</gene>
<evidence type="ECO:0000313" key="1">
    <source>
        <dbReference type="EMBL" id="KAF5178625.1"/>
    </source>
</evidence>
<organism evidence="1 2">
    <name type="scientific">Thalictrum thalictroides</name>
    <name type="common">Rue-anemone</name>
    <name type="synonym">Anemone thalictroides</name>
    <dbReference type="NCBI Taxonomy" id="46969"/>
    <lineage>
        <taxon>Eukaryota</taxon>
        <taxon>Viridiplantae</taxon>
        <taxon>Streptophyta</taxon>
        <taxon>Embryophyta</taxon>
        <taxon>Tracheophyta</taxon>
        <taxon>Spermatophyta</taxon>
        <taxon>Magnoliopsida</taxon>
        <taxon>Ranunculales</taxon>
        <taxon>Ranunculaceae</taxon>
        <taxon>Thalictroideae</taxon>
        <taxon>Thalictrum</taxon>
    </lineage>
</organism>
<name>A0A7J6V3B9_THATH</name>
<dbReference type="EMBL" id="JABWDY010039854">
    <property type="protein sequence ID" value="KAF5178625.1"/>
    <property type="molecule type" value="Genomic_DNA"/>
</dbReference>
<accession>A0A7J6V3B9</accession>
<keyword evidence="2" id="KW-1185">Reference proteome</keyword>
<dbReference type="Proteomes" id="UP000554482">
    <property type="component" value="Unassembled WGS sequence"/>
</dbReference>